<feature type="modified residue" description="4-aspartylphosphate" evidence="3">
    <location>
        <position position="76"/>
    </location>
</feature>
<dbReference type="CDD" id="cd17535">
    <property type="entry name" value="REC_NarL-like"/>
    <property type="match status" value="1"/>
</dbReference>
<keyword evidence="2" id="KW-0238">DNA-binding</keyword>
<dbReference type="SUPFAM" id="SSF52172">
    <property type="entry name" value="CheY-like"/>
    <property type="match status" value="1"/>
</dbReference>
<gene>
    <name evidence="7" type="ORF">SAMN02745121_07796</name>
</gene>
<evidence type="ECO:0000313" key="7">
    <source>
        <dbReference type="EMBL" id="SFF26017.1"/>
    </source>
</evidence>
<dbReference type="PANTHER" id="PTHR43214:SF43">
    <property type="entry name" value="TWO-COMPONENT RESPONSE REGULATOR"/>
    <property type="match status" value="1"/>
</dbReference>
<dbReference type="PANTHER" id="PTHR43214">
    <property type="entry name" value="TWO-COMPONENT RESPONSE REGULATOR"/>
    <property type="match status" value="1"/>
</dbReference>
<name>A0A1I2HAM3_9BACT</name>
<dbReference type="Pfam" id="PF00196">
    <property type="entry name" value="GerE"/>
    <property type="match status" value="1"/>
</dbReference>
<dbReference type="InterPro" id="IPR001789">
    <property type="entry name" value="Sig_transdc_resp-reg_receiver"/>
</dbReference>
<dbReference type="PRINTS" id="PR00038">
    <property type="entry name" value="HTHLUXR"/>
</dbReference>
<dbReference type="STRING" id="54.SAMN02745121_07796"/>
<dbReference type="SMART" id="SM00421">
    <property type="entry name" value="HTH_LUXR"/>
    <property type="match status" value="1"/>
</dbReference>
<accession>A0A1I2HAM3</accession>
<dbReference type="PROSITE" id="PS00622">
    <property type="entry name" value="HTH_LUXR_1"/>
    <property type="match status" value="1"/>
</dbReference>
<dbReference type="RefSeq" id="WP_096333397.1">
    <property type="nucleotide sequence ID" value="NZ_FOMX01000039.1"/>
</dbReference>
<evidence type="ECO:0000256" key="3">
    <source>
        <dbReference type="PROSITE-ProRule" id="PRU00169"/>
    </source>
</evidence>
<dbReference type="PROSITE" id="PS50110">
    <property type="entry name" value="RESPONSE_REGULATORY"/>
    <property type="match status" value="1"/>
</dbReference>
<protein>
    <submittedName>
        <fullName evidence="7">Two component transcriptional regulator, LuxR family</fullName>
    </submittedName>
</protein>
<sequence>MTVQPPITPLSQGTGPADQPSSPARVLLVDDHPIFRLGLSQLLGAETDLEVVGEAEDAEAALAILREKPVDLAVVDLSLKTGSGIDLIKQIRAAWPELKLLVLSMHDEQLFGERVLRAGAHGYLMKHVPAERIVGAIRKSLKGELAVSEQLAETMLNAMVSRPRAGTGIENLSDRELEVFELLGRGHDTRNIAESLKISIKTVETHQSNLKLKLGAHSAHQLRRLAVLWATEGLAGQPAAGRP</sequence>
<evidence type="ECO:0000259" key="6">
    <source>
        <dbReference type="PROSITE" id="PS50110"/>
    </source>
</evidence>
<evidence type="ECO:0000259" key="5">
    <source>
        <dbReference type="PROSITE" id="PS50043"/>
    </source>
</evidence>
<dbReference type="AlphaFoldDB" id="A0A1I2HAM3"/>
<dbReference type="InterPro" id="IPR058245">
    <property type="entry name" value="NreC/VraR/RcsB-like_REC"/>
</dbReference>
<feature type="domain" description="HTH luxR-type" evidence="5">
    <location>
        <begin position="165"/>
        <end position="230"/>
    </location>
</feature>
<dbReference type="InterPro" id="IPR039420">
    <property type="entry name" value="WalR-like"/>
</dbReference>
<organism evidence="7 8">
    <name type="scientific">Nannocystis exedens</name>
    <dbReference type="NCBI Taxonomy" id="54"/>
    <lineage>
        <taxon>Bacteria</taxon>
        <taxon>Pseudomonadati</taxon>
        <taxon>Myxococcota</taxon>
        <taxon>Polyangia</taxon>
        <taxon>Nannocystales</taxon>
        <taxon>Nannocystaceae</taxon>
        <taxon>Nannocystis</taxon>
    </lineage>
</organism>
<dbReference type="SMART" id="SM00448">
    <property type="entry name" value="REC"/>
    <property type="match status" value="1"/>
</dbReference>
<proteinExistence type="predicted"/>
<dbReference type="GO" id="GO:0006355">
    <property type="term" value="P:regulation of DNA-templated transcription"/>
    <property type="evidence" value="ECO:0007669"/>
    <property type="project" value="InterPro"/>
</dbReference>
<dbReference type="InterPro" id="IPR000792">
    <property type="entry name" value="Tscrpt_reg_LuxR_C"/>
</dbReference>
<evidence type="ECO:0000313" key="8">
    <source>
        <dbReference type="Proteomes" id="UP000199400"/>
    </source>
</evidence>
<dbReference type="InterPro" id="IPR016032">
    <property type="entry name" value="Sig_transdc_resp-reg_C-effctor"/>
</dbReference>
<dbReference type="Proteomes" id="UP000199400">
    <property type="component" value="Unassembled WGS sequence"/>
</dbReference>
<dbReference type="InterPro" id="IPR011006">
    <property type="entry name" value="CheY-like_superfamily"/>
</dbReference>
<feature type="domain" description="Response regulatory" evidence="6">
    <location>
        <begin position="25"/>
        <end position="141"/>
    </location>
</feature>
<keyword evidence="8" id="KW-1185">Reference proteome</keyword>
<evidence type="ECO:0000256" key="2">
    <source>
        <dbReference type="ARBA" id="ARBA00023125"/>
    </source>
</evidence>
<dbReference type="EMBL" id="FOMX01000039">
    <property type="protein sequence ID" value="SFF26017.1"/>
    <property type="molecule type" value="Genomic_DNA"/>
</dbReference>
<dbReference type="Pfam" id="PF00072">
    <property type="entry name" value="Response_reg"/>
    <property type="match status" value="1"/>
</dbReference>
<dbReference type="PROSITE" id="PS50043">
    <property type="entry name" value="HTH_LUXR_2"/>
    <property type="match status" value="1"/>
</dbReference>
<reference evidence="8" key="1">
    <citation type="submission" date="2016-10" db="EMBL/GenBank/DDBJ databases">
        <authorList>
            <person name="Varghese N."/>
            <person name="Submissions S."/>
        </authorList>
    </citation>
    <scope>NUCLEOTIDE SEQUENCE [LARGE SCALE GENOMIC DNA]</scope>
    <source>
        <strain evidence="8">ATCC 25963</strain>
    </source>
</reference>
<dbReference type="OrthoDB" id="9780312at2"/>
<evidence type="ECO:0000256" key="1">
    <source>
        <dbReference type="ARBA" id="ARBA00022553"/>
    </source>
</evidence>
<dbReference type="Gene3D" id="3.40.50.2300">
    <property type="match status" value="1"/>
</dbReference>
<evidence type="ECO:0000256" key="4">
    <source>
        <dbReference type="SAM" id="MobiDB-lite"/>
    </source>
</evidence>
<keyword evidence="1 3" id="KW-0597">Phosphoprotein</keyword>
<dbReference type="CDD" id="cd06170">
    <property type="entry name" value="LuxR_C_like"/>
    <property type="match status" value="1"/>
</dbReference>
<dbReference type="SUPFAM" id="SSF46894">
    <property type="entry name" value="C-terminal effector domain of the bipartite response regulators"/>
    <property type="match status" value="1"/>
</dbReference>
<dbReference type="GO" id="GO:0003677">
    <property type="term" value="F:DNA binding"/>
    <property type="evidence" value="ECO:0007669"/>
    <property type="project" value="UniProtKB-KW"/>
</dbReference>
<dbReference type="GO" id="GO:0000160">
    <property type="term" value="P:phosphorelay signal transduction system"/>
    <property type="evidence" value="ECO:0007669"/>
    <property type="project" value="InterPro"/>
</dbReference>
<feature type="region of interest" description="Disordered" evidence="4">
    <location>
        <begin position="1"/>
        <end position="22"/>
    </location>
</feature>